<reference evidence="5 8" key="3">
    <citation type="submission" date="2019-06" db="EMBL/GenBank/DDBJ databases">
        <title>Whole genome shotgun sequence of Brevibacillus reuszeri NBRC 15719.</title>
        <authorList>
            <person name="Hosoyama A."/>
            <person name="Uohara A."/>
            <person name="Ohji S."/>
            <person name="Ichikawa N."/>
        </authorList>
    </citation>
    <scope>NUCLEOTIDE SEQUENCE [LARGE SCALE GENOMIC DNA]</scope>
    <source>
        <strain evidence="5 8">NBRC 15719</strain>
    </source>
</reference>
<evidence type="ECO:0000313" key="6">
    <source>
        <dbReference type="EMBL" id="KNB71437.1"/>
    </source>
</evidence>
<sequence length="262" mass="28682">MKKWMGIRWLHFLSVMGLLLLLTQSAWAKVESDWGVRITPTSKADQIDPEAVITLSFSQQIKLANNKDITEKALATAIQLTDAKKKKVAFTAKWNKTNRSVTIDPVGNLEAGQSYKVTLLEKKLKDAKGQLNPEVSSTFSTKKQVDQIPPKAVILPGDGAKQVKLQEKITLQFAEDVFLKDGTILSSKTAVGLVQVKDAKGSVIPHTVTWNKSKRTITVKPKGGSWLPHTSYQISLSGGQLKDAEGNLNPSQTSRFSTGATK</sequence>
<feature type="region of interest" description="Disordered" evidence="2">
    <location>
        <begin position="243"/>
        <end position="262"/>
    </location>
</feature>
<gene>
    <name evidence="6" type="ORF">ADS79_21910</name>
    <name evidence="5" type="ORF">BRE01_07820</name>
</gene>
<reference evidence="6" key="2">
    <citation type="submission" date="2015-07" db="EMBL/GenBank/DDBJ databases">
        <title>MeaNS - Measles Nucleotide Surveillance Program.</title>
        <authorList>
            <person name="Tran T."/>
            <person name="Druce J."/>
        </authorList>
    </citation>
    <scope>NUCLEOTIDE SEQUENCE</scope>
    <source>
        <strain evidence="6">DSM 9887</strain>
    </source>
</reference>
<accession>A0A0K9YS30</accession>
<evidence type="ECO:0000256" key="1">
    <source>
        <dbReference type="ARBA" id="ARBA00022729"/>
    </source>
</evidence>
<feature type="domain" description="SbsA Ig-like" evidence="4">
    <location>
        <begin position="37"/>
        <end position="141"/>
    </location>
</feature>
<feature type="chain" id="PRO_5005533570" description="SbsA Ig-like domain-containing protein" evidence="3">
    <location>
        <begin position="29"/>
        <end position="262"/>
    </location>
</feature>
<dbReference type="EMBL" id="LGIQ01000009">
    <property type="protein sequence ID" value="KNB71437.1"/>
    <property type="molecule type" value="Genomic_DNA"/>
</dbReference>
<feature type="signal peptide" evidence="3">
    <location>
        <begin position="1"/>
        <end position="28"/>
    </location>
</feature>
<dbReference type="OrthoDB" id="2467194at2"/>
<keyword evidence="1 3" id="KW-0732">Signal</keyword>
<evidence type="ECO:0000259" key="4">
    <source>
        <dbReference type="Pfam" id="PF13205"/>
    </source>
</evidence>
<evidence type="ECO:0000313" key="7">
    <source>
        <dbReference type="Proteomes" id="UP000036834"/>
    </source>
</evidence>
<evidence type="ECO:0000313" key="5">
    <source>
        <dbReference type="EMBL" id="GED67080.1"/>
    </source>
</evidence>
<name>A0A0K9YS30_9BACL</name>
<dbReference type="Gene3D" id="2.60.40.1220">
    <property type="match status" value="2"/>
</dbReference>
<evidence type="ECO:0000256" key="3">
    <source>
        <dbReference type="SAM" id="SignalP"/>
    </source>
</evidence>
<dbReference type="STRING" id="54915.ADS79_21910"/>
<keyword evidence="8" id="KW-1185">Reference proteome</keyword>
<dbReference type="InterPro" id="IPR032812">
    <property type="entry name" value="SbsA_Ig"/>
</dbReference>
<feature type="domain" description="SbsA Ig-like" evidence="4">
    <location>
        <begin position="146"/>
        <end position="258"/>
    </location>
</feature>
<dbReference type="InterPro" id="IPR014755">
    <property type="entry name" value="Cu-Rt/internalin_Ig-like"/>
</dbReference>
<proteinExistence type="predicted"/>
<dbReference type="RefSeq" id="WP_049740474.1">
    <property type="nucleotide sequence ID" value="NZ_BJON01000003.1"/>
</dbReference>
<dbReference type="EMBL" id="BJON01000003">
    <property type="protein sequence ID" value="GED67080.1"/>
    <property type="molecule type" value="Genomic_DNA"/>
</dbReference>
<protein>
    <recommendedName>
        <fullName evidence="4">SbsA Ig-like domain-containing protein</fullName>
    </recommendedName>
</protein>
<dbReference type="PATRIC" id="fig|54915.3.peg.3508"/>
<comment type="caution">
    <text evidence="6">The sequence shown here is derived from an EMBL/GenBank/DDBJ whole genome shotgun (WGS) entry which is preliminary data.</text>
</comment>
<dbReference type="Pfam" id="PF13205">
    <property type="entry name" value="Big_5"/>
    <property type="match status" value="2"/>
</dbReference>
<evidence type="ECO:0000313" key="8">
    <source>
        <dbReference type="Proteomes" id="UP000319578"/>
    </source>
</evidence>
<organism evidence="6 7">
    <name type="scientific">Brevibacillus reuszeri</name>
    <dbReference type="NCBI Taxonomy" id="54915"/>
    <lineage>
        <taxon>Bacteria</taxon>
        <taxon>Bacillati</taxon>
        <taxon>Bacillota</taxon>
        <taxon>Bacilli</taxon>
        <taxon>Bacillales</taxon>
        <taxon>Paenibacillaceae</taxon>
        <taxon>Brevibacillus</taxon>
    </lineage>
</organism>
<dbReference type="AlphaFoldDB" id="A0A0K9YS30"/>
<feature type="compositionally biased region" description="Polar residues" evidence="2">
    <location>
        <begin position="248"/>
        <end position="262"/>
    </location>
</feature>
<reference evidence="7" key="1">
    <citation type="submission" date="2015-07" db="EMBL/GenBank/DDBJ databases">
        <title>Genome sequencing project for genomic taxonomy and phylogenomics of Bacillus-like bacteria.</title>
        <authorList>
            <person name="Liu B."/>
            <person name="Wang J."/>
            <person name="Zhu Y."/>
            <person name="Liu G."/>
            <person name="Chen Q."/>
            <person name="Chen Z."/>
            <person name="Lan J."/>
            <person name="Che J."/>
            <person name="Ge C."/>
            <person name="Shi H."/>
            <person name="Pan Z."/>
            <person name="Liu X."/>
        </authorList>
    </citation>
    <scope>NUCLEOTIDE SEQUENCE [LARGE SCALE GENOMIC DNA]</scope>
    <source>
        <strain evidence="7">DSM 9887</strain>
    </source>
</reference>
<evidence type="ECO:0000256" key="2">
    <source>
        <dbReference type="SAM" id="MobiDB-lite"/>
    </source>
</evidence>
<dbReference type="Proteomes" id="UP000319578">
    <property type="component" value="Unassembled WGS sequence"/>
</dbReference>
<dbReference type="Proteomes" id="UP000036834">
    <property type="component" value="Unassembled WGS sequence"/>
</dbReference>